<evidence type="ECO:0000313" key="2">
    <source>
        <dbReference type="EMBL" id="QOV89095.1"/>
    </source>
</evidence>
<name>A0A7M2WU92_9BACT</name>
<evidence type="ECO:0008006" key="4">
    <source>
        <dbReference type="Google" id="ProtNLM"/>
    </source>
</evidence>
<dbReference type="KEGG" id="hbs:IPV69_23210"/>
<reference evidence="2 3" key="1">
    <citation type="submission" date="2020-10" db="EMBL/GenBank/DDBJ databases">
        <title>Wide distribution of Phycisphaera-like planctomycetes from WD2101 soil group in peatlands and genome analysis of the first cultivated representative.</title>
        <authorList>
            <person name="Dedysh S.N."/>
            <person name="Beletsky A.V."/>
            <person name="Ivanova A."/>
            <person name="Kulichevskaya I.S."/>
            <person name="Suzina N.E."/>
            <person name="Philippov D.A."/>
            <person name="Rakitin A.L."/>
            <person name="Mardanov A.V."/>
            <person name="Ravin N.V."/>
        </authorList>
    </citation>
    <scope>NUCLEOTIDE SEQUENCE [LARGE SCALE GENOMIC DNA]</scope>
    <source>
        <strain evidence="2 3">M1803</strain>
    </source>
</reference>
<dbReference type="AlphaFoldDB" id="A0A7M2WU92"/>
<dbReference type="RefSeq" id="WP_206292114.1">
    <property type="nucleotide sequence ID" value="NZ_CP063458.1"/>
</dbReference>
<feature type="chain" id="PRO_5034255254" description="Lipoprotein" evidence="1">
    <location>
        <begin position="18"/>
        <end position="100"/>
    </location>
</feature>
<accession>A0A7M2WU92</accession>
<keyword evidence="1" id="KW-0732">Signal</keyword>
<dbReference type="EMBL" id="CP063458">
    <property type="protein sequence ID" value="QOV89095.1"/>
    <property type="molecule type" value="Genomic_DNA"/>
</dbReference>
<dbReference type="Proteomes" id="UP000593765">
    <property type="component" value="Chromosome"/>
</dbReference>
<gene>
    <name evidence="2" type="ORF">IPV69_23210</name>
</gene>
<feature type="signal peptide" evidence="1">
    <location>
        <begin position="1"/>
        <end position="17"/>
    </location>
</feature>
<dbReference type="PROSITE" id="PS51257">
    <property type="entry name" value="PROKAR_LIPOPROTEIN"/>
    <property type="match status" value="1"/>
</dbReference>
<evidence type="ECO:0000313" key="3">
    <source>
        <dbReference type="Proteomes" id="UP000593765"/>
    </source>
</evidence>
<sequence>MSRFGRCLASLSRTALAAMIAVSVIGCQSGNTTAKEEMLPPGKLEMLNSGDKLINEGEDLKDQAKKLQAEGKDGAELARQGDAKIAEGEAIKKKAMSMKQ</sequence>
<evidence type="ECO:0000256" key="1">
    <source>
        <dbReference type="SAM" id="SignalP"/>
    </source>
</evidence>
<organism evidence="2 3">
    <name type="scientific">Humisphaera borealis</name>
    <dbReference type="NCBI Taxonomy" id="2807512"/>
    <lineage>
        <taxon>Bacteria</taxon>
        <taxon>Pseudomonadati</taxon>
        <taxon>Planctomycetota</taxon>
        <taxon>Phycisphaerae</taxon>
        <taxon>Tepidisphaerales</taxon>
        <taxon>Tepidisphaeraceae</taxon>
        <taxon>Humisphaera</taxon>
    </lineage>
</organism>
<protein>
    <recommendedName>
        <fullName evidence="4">Lipoprotein</fullName>
    </recommendedName>
</protein>
<proteinExistence type="predicted"/>
<keyword evidence="3" id="KW-1185">Reference proteome</keyword>